<feature type="region of interest" description="Disordered" evidence="1">
    <location>
        <begin position="1"/>
        <end position="55"/>
    </location>
</feature>
<accession>A0A2N9L3A3</accession>
<dbReference type="AlphaFoldDB" id="A0A2N9L3A3"/>
<name>A0A2N9L3A3_9BACT</name>
<protein>
    <submittedName>
        <fullName evidence="2">Uncharacterized protein</fullName>
    </submittedName>
</protein>
<reference evidence="3" key="1">
    <citation type="submission" date="2018-02" db="EMBL/GenBank/DDBJ databases">
        <authorList>
            <person name="Hausmann B."/>
        </authorList>
    </citation>
    <scope>NUCLEOTIDE SEQUENCE [LARGE SCALE GENOMIC DNA]</scope>
    <source>
        <strain evidence="3">Peat soil MAG SbA5</strain>
    </source>
</reference>
<gene>
    <name evidence="2" type="ORF">SBA5_110167</name>
</gene>
<dbReference type="Proteomes" id="UP000239735">
    <property type="component" value="Unassembled WGS sequence"/>
</dbReference>
<organism evidence="2 3">
    <name type="scientific">Candidatus Sulfuritelmatomonas gaucii</name>
    <dbReference type="NCBI Taxonomy" id="2043161"/>
    <lineage>
        <taxon>Bacteria</taxon>
        <taxon>Pseudomonadati</taxon>
        <taxon>Acidobacteriota</taxon>
        <taxon>Terriglobia</taxon>
        <taxon>Terriglobales</taxon>
        <taxon>Acidobacteriaceae</taxon>
        <taxon>Candidatus Sulfuritelmatomonas</taxon>
    </lineage>
</organism>
<evidence type="ECO:0000313" key="2">
    <source>
        <dbReference type="EMBL" id="SPE17807.1"/>
    </source>
</evidence>
<sequence length="55" mass="5686">MPVRDGTRDLGLNPGPTVEPCHNDDYASAGAMVPENPSVGSARSFPAAIIPPPSR</sequence>
<dbReference type="EMBL" id="OKRB01000013">
    <property type="protein sequence ID" value="SPE17807.1"/>
    <property type="molecule type" value="Genomic_DNA"/>
</dbReference>
<evidence type="ECO:0000256" key="1">
    <source>
        <dbReference type="SAM" id="MobiDB-lite"/>
    </source>
</evidence>
<evidence type="ECO:0000313" key="3">
    <source>
        <dbReference type="Proteomes" id="UP000239735"/>
    </source>
</evidence>
<proteinExistence type="predicted"/>